<feature type="compositionally biased region" description="Gly residues" evidence="1">
    <location>
        <begin position="107"/>
        <end position="120"/>
    </location>
</feature>
<evidence type="ECO:0000313" key="3">
    <source>
        <dbReference type="Proteomes" id="UP001197114"/>
    </source>
</evidence>
<sequence length="120" mass="13141">MGKGKSDLAVPITDLEDYGRRLRSIKDRMNRTKKIFESYRDDIGDGGVYDSLDDFESNWEDGREDIGQQLDQLAELSDAVVREFKKLDDDLAKQVNDAVKANEGKGGKGGKGGGGKGDGK</sequence>
<dbReference type="EMBL" id="WMBF01000255">
    <property type="protein sequence ID" value="MBW5424019.1"/>
    <property type="molecule type" value="Genomic_DNA"/>
</dbReference>
<dbReference type="RefSeq" id="WP_219690485.1">
    <property type="nucleotide sequence ID" value="NZ_WMBF01000255.1"/>
</dbReference>
<evidence type="ECO:0000256" key="1">
    <source>
        <dbReference type="SAM" id="MobiDB-lite"/>
    </source>
</evidence>
<keyword evidence="3" id="KW-1185">Reference proteome</keyword>
<comment type="caution">
    <text evidence="2">The sequence shown here is derived from an EMBL/GenBank/DDBJ whole genome shotgun (WGS) entry which is preliminary data.</text>
</comment>
<gene>
    <name evidence="2" type="ORF">GKQ77_21030</name>
</gene>
<organism evidence="2 3">
    <name type="scientific">Streptomyces anatolicus</name>
    <dbReference type="NCBI Taxonomy" id="2675858"/>
    <lineage>
        <taxon>Bacteria</taxon>
        <taxon>Bacillati</taxon>
        <taxon>Actinomycetota</taxon>
        <taxon>Actinomycetes</taxon>
        <taxon>Kitasatosporales</taxon>
        <taxon>Streptomycetaceae</taxon>
        <taxon>Streptomyces</taxon>
    </lineage>
</organism>
<accession>A0ABS6YRK8</accession>
<protein>
    <recommendedName>
        <fullName evidence="4">WXG100 family type VII secretion target</fullName>
    </recommendedName>
</protein>
<evidence type="ECO:0000313" key="2">
    <source>
        <dbReference type="EMBL" id="MBW5424019.1"/>
    </source>
</evidence>
<reference evidence="2 3" key="1">
    <citation type="submission" date="2019-11" db="EMBL/GenBank/DDBJ databases">
        <authorList>
            <person name="Ay H."/>
        </authorList>
    </citation>
    <scope>NUCLEOTIDE SEQUENCE [LARGE SCALE GENOMIC DNA]</scope>
    <source>
        <strain evidence="2 3">BG9H</strain>
    </source>
</reference>
<feature type="region of interest" description="Disordered" evidence="1">
    <location>
        <begin position="97"/>
        <end position="120"/>
    </location>
</feature>
<dbReference type="Proteomes" id="UP001197114">
    <property type="component" value="Unassembled WGS sequence"/>
</dbReference>
<proteinExistence type="predicted"/>
<name>A0ABS6YRK8_9ACTN</name>
<evidence type="ECO:0008006" key="4">
    <source>
        <dbReference type="Google" id="ProtNLM"/>
    </source>
</evidence>